<evidence type="ECO:0000256" key="1">
    <source>
        <dbReference type="SAM" id="Phobius"/>
    </source>
</evidence>
<comment type="caution">
    <text evidence="2">The sequence shown here is derived from an EMBL/GenBank/DDBJ whole genome shotgun (WGS) entry which is preliminary data.</text>
</comment>
<feature type="transmembrane region" description="Helical" evidence="1">
    <location>
        <begin position="71"/>
        <end position="90"/>
    </location>
</feature>
<feature type="transmembrane region" description="Helical" evidence="1">
    <location>
        <begin position="7"/>
        <end position="25"/>
    </location>
</feature>
<accession>A0A0J8D9K1</accession>
<keyword evidence="1" id="KW-0472">Membrane</keyword>
<gene>
    <name evidence="2" type="ORF">CLCY_10c00470</name>
</gene>
<proteinExistence type="predicted"/>
<name>A0A0J8D9K1_CLOCY</name>
<keyword evidence="1" id="KW-0812">Transmembrane</keyword>
<organism evidence="2 3">
    <name type="scientific">Clostridium cylindrosporum DSM 605</name>
    <dbReference type="NCBI Taxonomy" id="1121307"/>
    <lineage>
        <taxon>Bacteria</taxon>
        <taxon>Bacillati</taxon>
        <taxon>Bacillota</taxon>
        <taxon>Clostridia</taxon>
        <taxon>Eubacteriales</taxon>
        <taxon>Clostridiaceae</taxon>
        <taxon>Clostridium</taxon>
    </lineage>
</organism>
<feature type="transmembrane region" description="Helical" evidence="1">
    <location>
        <begin position="37"/>
        <end position="59"/>
    </location>
</feature>
<dbReference type="Proteomes" id="UP000036756">
    <property type="component" value="Unassembled WGS sequence"/>
</dbReference>
<evidence type="ECO:0000313" key="2">
    <source>
        <dbReference type="EMBL" id="KMT22502.1"/>
    </source>
</evidence>
<evidence type="ECO:0000313" key="3">
    <source>
        <dbReference type="Proteomes" id="UP000036756"/>
    </source>
</evidence>
<keyword evidence="1" id="KW-1133">Transmembrane helix</keyword>
<dbReference type="AlphaFoldDB" id="A0A0J8D9K1"/>
<sequence length="129" mass="15295">MWDNIRKTLYIIFAIYTAIILFIIYKNIEFPFSFQFILGYLVIILLLFIDLIITVFFSVRKLKSTIIRKMIFRFITSFFVIWSLTVLLVYLTKGELRITDKIFSSIAISFGSTFGSLLFENKKVINKYK</sequence>
<dbReference type="EMBL" id="LFVU01000007">
    <property type="protein sequence ID" value="KMT22502.1"/>
    <property type="molecule type" value="Genomic_DNA"/>
</dbReference>
<feature type="transmembrane region" description="Helical" evidence="1">
    <location>
        <begin position="102"/>
        <end position="119"/>
    </location>
</feature>
<keyword evidence="3" id="KW-1185">Reference proteome</keyword>
<reference evidence="2 3" key="1">
    <citation type="submission" date="2015-06" db="EMBL/GenBank/DDBJ databases">
        <title>Draft genome sequence of the purine-degrading Clostridium cylindrosporum HC-1 (DSM 605).</title>
        <authorList>
            <person name="Poehlein A."/>
            <person name="Schiel-Bengelsdorf B."/>
            <person name="Bengelsdorf F."/>
            <person name="Daniel R."/>
            <person name="Duerre P."/>
        </authorList>
    </citation>
    <scope>NUCLEOTIDE SEQUENCE [LARGE SCALE GENOMIC DNA]</scope>
    <source>
        <strain evidence="2 3">DSM 605</strain>
    </source>
</reference>
<protein>
    <submittedName>
        <fullName evidence="2">Uncharacterized protein</fullName>
    </submittedName>
</protein>
<dbReference type="PATRIC" id="fig|1121307.3.peg.50"/>